<name>A0ABT6MNL7_9GAMM</name>
<dbReference type="PROSITE" id="PS51257">
    <property type="entry name" value="PROKAR_LIPOPROTEIN"/>
    <property type="match status" value="1"/>
</dbReference>
<evidence type="ECO:0000256" key="1">
    <source>
        <dbReference type="SAM" id="MobiDB-lite"/>
    </source>
</evidence>
<sequence>MRSSTPALSRLALPSTALAVVLAACGGKSDDAAAPADGVSSAPPATAGSAAPASVPRFADAHDVCFRAAAEQIGADTPVSEINSTFSADTGELQLCTVDYQNPADPRKLRGQRLDLATGRFSDPYDIELSVSGDAASFRLDDYVLPLSQVDVAALPAVIEAQRPALDGVYGSYAWTSVRLMPPGAFSDTHTLRLDLDGRLAANDVRNSGYLSVSTDGGTVVANHLLP</sequence>
<proteinExistence type="predicted"/>
<evidence type="ECO:0008006" key="5">
    <source>
        <dbReference type="Google" id="ProtNLM"/>
    </source>
</evidence>
<organism evidence="3 4">
    <name type="scientific">Luteimonas composti</name>
    <dbReference type="NCBI Taxonomy" id="398257"/>
    <lineage>
        <taxon>Bacteria</taxon>
        <taxon>Pseudomonadati</taxon>
        <taxon>Pseudomonadota</taxon>
        <taxon>Gammaproteobacteria</taxon>
        <taxon>Lysobacterales</taxon>
        <taxon>Lysobacteraceae</taxon>
        <taxon>Luteimonas</taxon>
    </lineage>
</organism>
<feature type="compositionally biased region" description="Low complexity" evidence="1">
    <location>
        <begin position="38"/>
        <end position="52"/>
    </location>
</feature>
<feature type="signal peptide" evidence="2">
    <location>
        <begin position="1"/>
        <end position="19"/>
    </location>
</feature>
<evidence type="ECO:0000313" key="4">
    <source>
        <dbReference type="Proteomes" id="UP001160550"/>
    </source>
</evidence>
<gene>
    <name evidence="3" type="ORF">QF205_03660</name>
</gene>
<feature type="region of interest" description="Disordered" evidence="1">
    <location>
        <begin position="32"/>
        <end position="52"/>
    </location>
</feature>
<reference evidence="3" key="2">
    <citation type="submission" date="2023-04" db="EMBL/GenBank/DDBJ databases">
        <authorList>
            <person name="Sun J.-Q."/>
        </authorList>
    </citation>
    <scope>NUCLEOTIDE SEQUENCE</scope>
    <source>
        <strain evidence="3">CC-YY355</strain>
    </source>
</reference>
<dbReference type="RefSeq" id="WP_280941380.1">
    <property type="nucleotide sequence ID" value="NZ_JARYGX010000009.1"/>
</dbReference>
<accession>A0ABT6MNL7</accession>
<comment type="caution">
    <text evidence="3">The sequence shown here is derived from an EMBL/GenBank/DDBJ whole genome shotgun (WGS) entry which is preliminary data.</text>
</comment>
<dbReference type="EMBL" id="JARYGX010000009">
    <property type="protein sequence ID" value="MDH7452179.1"/>
    <property type="molecule type" value="Genomic_DNA"/>
</dbReference>
<evidence type="ECO:0000256" key="2">
    <source>
        <dbReference type="SAM" id="SignalP"/>
    </source>
</evidence>
<protein>
    <recommendedName>
        <fullName evidence="5">Lipoprotein</fullName>
    </recommendedName>
</protein>
<keyword evidence="4" id="KW-1185">Reference proteome</keyword>
<feature type="chain" id="PRO_5045448079" description="Lipoprotein" evidence="2">
    <location>
        <begin position="20"/>
        <end position="227"/>
    </location>
</feature>
<reference evidence="3" key="1">
    <citation type="journal article" date="2007" name="Int. J. Syst. Evol. Microbiol.">
        <title>Luteimonas composti sp. nov., a moderately thermophilic bacterium isolated from food waste.</title>
        <authorList>
            <person name="Young C.C."/>
            <person name="Kampfer P."/>
            <person name="Chen W.M."/>
            <person name="Yen W.S."/>
            <person name="Arun A.B."/>
            <person name="Lai W.A."/>
            <person name="Shen F.T."/>
            <person name="Rekha P.D."/>
            <person name="Lin K.Y."/>
            <person name="Chou J.H."/>
        </authorList>
    </citation>
    <scope>NUCLEOTIDE SEQUENCE</scope>
    <source>
        <strain evidence="3">CC-YY355</strain>
    </source>
</reference>
<dbReference type="Proteomes" id="UP001160550">
    <property type="component" value="Unassembled WGS sequence"/>
</dbReference>
<keyword evidence="2" id="KW-0732">Signal</keyword>
<evidence type="ECO:0000313" key="3">
    <source>
        <dbReference type="EMBL" id="MDH7452179.1"/>
    </source>
</evidence>